<dbReference type="GO" id="GO:0046872">
    <property type="term" value="F:metal ion binding"/>
    <property type="evidence" value="ECO:0007669"/>
    <property type="project" value="UniProtKB-KW"/>
</dbReference>
<dbReference type="PROSITE" id="PS51379">
    <property type="entry name" value="4FE4S_FER_2"/>
    <property type="match status" value="2"/>
</dbReference>
<dbReference type="NCBIfam" id="TIGR02910">
    <property type="entry name" value="sulfite_red_A"/>
    <property type="match status" value="1"/>
</dbReference>
<dbReference type="InterPro" id="IPR014259">
    <property type="entry name" value="Sulphite_reductase_A"/>
</dbReference>
<reference evidence="5 6" key="1">
    <citation type="submission" date="2016-10" db="EMBL/GenBank/DDBJ databases">
        <authorList>
            <person name="de Groot N.N."/>
        </authorList>
    </citation>
    <scope>NUCLEOTIDE SEQUENCE [LARGE SCALE GENOMIC DNA]</scope>
    <source>
        <strain evidence="5 6">DSM 12271</strain>
    </source>
</reference>
<protein>
    <submittedName>
        <fullName evidence="5">Anaerobic sulfite reductase subunit A</fullName>
    </submittedName>
</protein>
<evidence type="ECO:0000313" key="5">
    <source>
        <dbReference type="EMBL" id="SFB36075.1"/>
    </source>
</evidence>
<accession>A0A1I1ADK3</accession>
<dbReference type="EMBL" id="FOKI01000034">
    <property type="protein sequence ID" value="SFB36075.1"/>
    <property type="molecule type" value="Genomic_DNA"/>
</dbReference>
<dbReference type="PROSITE" id="PS00198">
    <property type="entry name" value="4FE4S_FER_1"/>
    <property type="match status" value="2"/>
</dbReference>
<dbReference type="SUPFAM" id="SSF46548">
    <property type="entry name" value="alpha-helical ferredoxin"/>
    <property type="match status" value="1"/>
</dbReference>
<dbReference type="InterPro" id="IPR017896">
    <property type="entry name" value="4Fe4S_Fe-S-bd"/>
</dbReference>
<feature type="domain" description="4Fe-4S ferredoxin-type" evidence="4">
    <location>
        <begin position="213"/>
        <end position="244"/>
    </location>
</feature>
<dbReference type="RefSeq" id="WP_090042649.1">
    <property type="nucleotide sequence ID" value="NZ_FOKI01000034.1"/>
</dbReference>
<dbReference type="Pfam" id="PF17179">
    <property type="entry name" value="Fer4_22"/>
    <property type="match status" value="1"/>
</dbReference>
<evidence type="ECO:0000256" key="3">
    <source>
        <dbReference type="ARBA" id="ARBA00023014"/>
    </source>
</evidence>
<proteinExistence type="predicted"/>
<dbReference type="GO" id="GO:0051536">
    <property type="term" value="F:iron-sulfur cluster binding"/>
    <property type="evidence" value="ECO:0007669"/>
    <property type="project" value="UniProtKB-KW"/>
</dbReference>
<dbReference type="InterPro" id="IPR017900">
    <property type="entry name" value="4Fe4S_Fe_S_CS"/>
</dbReference>
<name>A0A1I1ADK3_9CLOT</name>
<dbReference type="InterPro" id="IPR009051">
    <property type="entry name" value="Helical_ferredxn"/>
</dbReference>
<keyword evidence="1" id="KW-0479">Metal-binding</keyword>
<keyword evidence="6" id="KW-1185">Reference proteome</keyword>
<keyword evidence="3" id="KW-0411">Iron-sulfur</keyword>
<dbReference type="OrthoDB" id="9795302at2"/>
<evidence type="ECO:0000259" key="4">
    <source>
        <dbReference type="PROSITE" id="PS51379"/>
    </source>
</evidence>
<keyword evidence="2" id="KW-0408">Iron</keyword>
<organism evidence="5 6">
    <name type="scientific">Clostridium frigidicarnis</name>
    <dbReference type="NCBI Taxonomy" id="84698"/>
    <lineage>
        <taxon>Bacteria</taxon>
        <taxon>Bacillati</taxon>
        <taxon>Bacillota</taxon>
        <taxon>Clostridia</taxon>
        <taxon>Eubacteriales</taxon>
        <taxon>Clostridiaceae</taxon>
        <taxon>Clostridium</taxon>
    </lineage>
</organism>
<gene>
    <name evidence="5" type="ORF">SAMN04488528_103417</name>
</gene>
<evidence type="ECO:0000256" key="1">
    <source>
        <dbReference type="ARBA" id="ARBA00022723"/>
    </source>
</evidence>
<dbReference type="AlphaFoldDB" id="A0A1I1ADK3"/>
<evidence type="ECO:0000313" key="6">
    <source>
        <dbReference type="Proteomes" id="UP000198619"/>
    </source>
</evidence>
<dbReference type="STRING" id="84698.SAMN04488528_103417"/>
<dbReference type="PANTHER" id="PTHR40447:SF1">
    <property type="entry name" value="ANAEROBIC SULFITE REDUCTASE SUBUNIT A"/>
    <property type="match status" value="1"/>
</dbReference>
<feature type="domain" description="4Fe-4S ferredoxin-type" evidence="4">
    <location>
        <begin position="295"/>
        <end position="323"/>
    </location>
</feature>
<dbReference type="PANTHER" id="PTHR40447">
    <property type="entry name" value="ANAEROBIC SULFITE REDUCTASE SUBUNIT A"/>
    <property type="match status" value="1"/>
</dbReference>
<dbReference type="Gene3D" id="1.10.1060.10">
    <property type="entry name" value="Alpha-helical ferredoxin"/>
    <property type="match status" value="1"/>
</dbReference>
<evidence type="ECO:0000256" key="2">
    <source>
        <dbReference type="ARBA" id="ARBA00023004"/>
    </source>
</evidence>
<dbReference type="Proteomes" id="UP000198619">
    <property type="component" value="Unassembled WGS sequence"/>
</dbReference>
<sequence length="336" mass="39759">MAYRFNKEVFNKIIEKLSKDFKVYAPIVLKGKGTFSDTDSIKYGEITNIEEIEFKEKSNFSYKEILISITQTLFYFTEDQWIEPKEEKKGAIVFLRSCDMHSVKRIDDIYLRNGFEDSYYKKIREKVIFILIGCEHSFDNCFCVSMGTNKSENHDGYIKIFNNDIYFNMLNGKLTQYFNDEHLEEVYFKEDYVKENHNKVNIPEKLDLRIINSSVWKEYSSRCIACGRCNFVCPTCTCFTMQDIFYKGNKNSGERRRVWASCQVDGYTEMAGGHSFRKDKGERMRFKVLHKVYDYKKRWGYHMCVGCGRCDDVCPEYISFSHCINKLESAIKEENK</sequence>